<accession>A0A0A9D778</accession>
<reference evidence="1" key="2">
    <citation type="journal article" date="2015" name="Data Brief">
        <title>Shoot transcriptome of the giant reed, Arundo donax.</title>
        <authorList>
            <person name="Barrero R.A."/>
            <person name="Guerrero F.D."/>
            <person name="Moolhuijzen P."/>
            <person name="Goolsby J.A."/>
            <person name="Tidwell J."/>
            <person name="Bellgard S.E."/>
            <person name="Bellgard M.I."/>
        </authorList>
    </citation>
    <scope>NUCLEOTIDE SEQUENCE</scope>
    <source>
        <tissue evidence="1">Shoot tissue taken approximately 20 cm above the soil surface</tissue>
    </source>
</reference>
<sequence length="46" mass="5325">MCFKCCTCTYPRYCKISRLCSSNSQVLRKGLFPALFCCRMSNCLLM</sequence>
<dbReference type="EMBL" id="GBRH01216375">
    <property type="protein sequence ID" value="JAD81520.1"/>
    <property type="molecule type" value="Transcribed_RNA"/>
</dbReference>
<reference evidence="1" key="1">
    <citation type="submission" date="2014-09" db="EMBL/GenBank/DDBJ databases">
        <authorList>
            <person name="Magalhaes I.L.F."/>
            <person name="Oliveira U."/>
            <person name="Santos F.R."/>
            <person name="Vidigal T.H.D.A."/>
            <person name="Brescovit A.D."/>
            <person name="Santos A.J."/>
        </authorList>
    </citation>
    <scope>NUCLEOTIDE SEQUENCE</scope>
    <source>
        <tissue evidence="1">Shoot tissue taken approximately 20 cm above the soil surface</tissue>
    </source>
</reference>
<proteinExistence type="predicted"/>
<organism evidence="1">
    <name type="scientific">Arundo donax</name>
    <name type="common">Giant reed</name>
    <name type="synonym">Donax arundinaceus</name>
    <dbReference type="NCBI Taxonomy" id="35708"/>
    <lineage>
        <taxon>Eukaryota</taxon>
        <taxon>Viridiplantae</taxon>
        <taxon>Streptophyta</taxon>
        <taxon>Embryophyta</taxon>
        <taxon>Tracheophyta</taxon>
        <taxon>Spermatophyta</taxon>
        <taxon>Magnoliopsida</taxon>
        <taxon>Liliopsida</taxon>
        <taxon>Poales</taxon>
        <taxon>Poaceae</taxon>
        <taxon>PACMAD clade</taxon>
        <taxon>Arundinoideae</taxon>
        <taxon>Arundineae</taxon>
        <taxon>Arundo</taxon>
    </lineage>
</organism>
<dbReference type="AlphaFoldDB" id="A0A0A9D778"/>
<name>A0A0A9D778_ARUDO</name>
<protein>
    <submittedName>
        <fullName evidence="1">Uncharacterized protein</fullName>
    </submittedName>
</protein>
<evidence type="ECO:0000313" key="1">
    <source>
        <dbReference type="EMBL" id="JAD81520.1"/>
    </source>
</evidence>